<dbReference type="SUPFAM" id="SSF52540">
    <property type="entry name" value="P-loop containing nucleoside triphosphate hydrolases"/>
    <property type="match status" value="1"/>
</dbReference>
<dbReference type="InterPro" id="IPR003593">
    <property type="entry name" value="AAA+_ATPase"/>
</dbReference>
<feature type="transmembrane region" description="Helical" evidence="5">
    <location>
        <begin position="44"/>
        <end position="62"/>
    </location>
</feature>
<dbReference type="SMART" id="SM00382">
    <property type="entry name" value="AAA"/>
    <property type="match status" value="1"/>
</dbReference>
<proteinExistence type="predicted"/>
<keyword evidence="5" id="KW-0812">Transmembrane</keyword>
<keyword evidence="1 3" id="KW-0547">Nucleotide-binding</keyword>
<dbReference type="PROSITE" id="PS50901">
    <property type="entry name" value="FTSK"/>
    <property type="match status" value="1"/>
</dbReference>
<keyword evidence="5" id="KW-0472">Membrane</keyword>
<feature type="compositionally biased region" description="Basic and acidic residues" evidence="4">
    <location>
        <begin position="806"/>
        <end position="817"/>
    </location>
</feature>
<evidence type="ECO:0000313" key="8">
    <source>
        <dbReference type="Proteomes" id="UP000318693"/>
    </source>
</evidence>
<feature type="domain" description="FtsK" evidence="6">
    <location>
        <begin position="479"/>
        <end position="685"/>
    </location>
</feature>
<dbReference type="InterPro" id="IPR050206">
    <property type="entry name" value="FtsK/SpoIIIE/SftA"/>
</dbReference>
<accession>A0A552WU94</accession>
<feature type="transmembrane region" description="Helical" evidence="5">
    <location>
        <begin position="83"/>
        <end position="104"/>
    </location>
</feature>
<dbReference type="GO" id="GO:0005524">
    <property type="term" value="F:ATP binding"/>
    <property type="evidence" value="ECO:0007669"/>
    <property type="project" value="UniProtKB-UniRule"/>
</dbReference>
<dbReference type="InterPro" id="IPR002543">
    <property type="entry name" value="FtsK_dom"/>
</dbReference>
<dbReference type="CDD" id="cd01127">
    <property type="entry name" value="TrwB_TraG_TraD_VirD4"/>
    <property type="match status" value="1"/>
</dbReference>
<dbReference type="Proteomes" id="UP000318693">
    <property type="component" value="Unassembled WGS sequence"/>
</dbReference>
<comment type="caution">
    <text evidence="7">The sequence shown here is derived from an EMBL/GenBank/DDBJ whole genome shotgun (WGS) entry which is preliminary data.</text>
</comment>
<dbReference type="InterPro" id="IPR027417">
    <property type="entry name" value="P-loop_NTPase"/>
</dbReference>
<dbReference type="RefSeq" id="WP_143417562.1">
    <property type="nucleotide sequence ID" value="NZ_VJXR01000010.1"/>
</dbReference>
<feature type="transmembrane region" description="Helical" evidence="5">
    <location>
        <begin position="110"/>
        <end position="128"/>
    </location>
</feature>
<feature type="binding site" evidence="3">
    <location>
        <begin position="496"/>
        <end position="503"/>
    </location>
    <ligand>
        <name>ATP</name>
        <dbReference type="ChEBI" id="CHEBI:30616"/>
    </ligand>
</feature>
<organism evidence="7 8">
    <name type="scientific">Georgenia yuyongxinii</name>
    <dbReference type="NCBI Taxonomy" id="2589797"/>
    <lineage>
        <taxon>Bacteria</taxon>
        <taxon>Bacillati</taxon>
        <taxon>Actinomycetota</taxon>
        <taxon>Actinomycetes</taxon>
        <taxon>Micrococcales</taxon>
        <taxon>Bogoriellaceae</taxon>
        <taxon>Georgenia</taxon>
    </lineage>
</organism>
<reference evidence="7 8" key="1">
    <citation type="submission" date="2019-07" db="EMBL/GenBank/DDBJ databases">
        <title>Georgenia wutianyii sp. nov. and Georgenia *** sp. nov. isolated from plateau pika (Ochotona curzoniae) in the Qinghai-Tibet plateau of China.</title>
        <authorList>
            <person name="Tian Z."/>
        </authorList>
    </citation>
    <scope>NUCLEOTIDE SEQUENCE [LARGE SCALE GENOMIC DNA]</scope>
    <source>
        <strain evidence="7 8">Z446</strain>
    </source>
</reference>
<feature type="transmembrane region" description="Helical" evidence="5">
    <location>
        <begin position="148"/>
        <end position="169"/>
    </location>
</feature>
<dbReference type="Pfam" id="PF01580">
    <property type="entry name" value="FtsK_SpoIIIE"/>
    <property type="match status" value="1"/>
</dbReference>
<protein>
    <recommendedName>
        <fullName evidence="6">FtsK domain-containing protein</fullName>
    </recommendedName>
</protein>
<keyword evidence="8" id="KW-1185">Reference proteome</keyword>
<evidence type="ECO:0000256" key="2">
    <source>
        <dbReference type="ARBA" id="ARBA00022840"/>
    </source>
</evidence>
<evidence type="ECO:0000256" key="5">
    <source>
        <dbReference type="SAM" id="Phobius"/>
    </source>
</evidence>
<evidence type="ECO:0000256" key="1">
    <source>
        <dbReference type="ARBA" id="ARBA00022741"/>
    </source>
</evidence>
<evidence type="ECO:0000313" key="7">
    <source>
        <dbReference type="EMBL" id="TRW46418.1"/>
    </source>
</evidence>
<evidence type="ECO:0000259" key="6">
    <source>
        <dbReference type="PROSITE" id="PS50901"/>
    </source>
</evidence>
<gene>
    <name evidence="7" type="ORF">FJ693_05685</name>
</gene>
<evidence type="ECO:0000256" key="4">
    <source>
        <dbReference type="SAM" id="MobiDB-lite"/>
    </source>
</evidence>
<sequence length="860" mass="92317">MRKPRTFRRWWPLIQLGTVVVLAGWAWTTITGTVQPGSEDRDTALIFAGITIVAVIVTEYRVQAALESKASVGGRRRGFLARVLLGLLWMVWPLVTMTAAWTSIGWAPGWYIVAAGVVLPVLAGWDVARRTAASKGADIQLAEAWPALRRGSAVIVAGLILGGATGWMLHERFGPQGWGALAGWFLLAGAVTAGRWVGATLGQEKVSRDNLRGPVAAALGTTETVLDTIKWRVDRSHVIHLPGPLPATVITRLDGLDARIAGALPTYEVKTAAPEGIVLVPVSTGVREQRDLLAETEGYVAAEALIPDPPAHRPDARLWTLTNDARAPAGAAVDVQARKRGLSVVHYEPEAHEAVVAALDPDTRLLRDRIADALRVKPWEVELTIEMIDGRVDVVDVVRAPVIPAEDRRIATWRDVIQSIIPGGSEGWEIEDHPVAGRIVLRWGQKPQLPASVSLTDLLPATHAPDAWAALPLGVGADREQVGIDLGAGPHALIAGPTGSGKTVALLTLVTGALARGHRLVVIDPTKAGLDFLSLRPWATAWGDTLGSARRAMELVYEEVGRRKRVLQRVGEVKWSDVPADVRGRESLVPLTVLIDEYGSLAIEATIPKSMPRDHPLVLSATEENEHRAVVKELLGRIAREARFVGVHLQLALQRPDVAIMGSGELRSNLTSRIQLAPPGLSVARDAFAMLFDAEMVAAAQEQIALLDDGSSRGLAVIAAEGGTARGLRVGYRPMREIPGLLNGIGVPTVEEPWDLTVEESVVTGEPWNSSRNGTACRPAGSSGSGRGGQSAGRPAKRGEGNPFVERMRVEMANRTEDEGDGWVPPEEPPFDEPAEPWLAPTPAWNHDPDIGQYVPPTGQ</sequence>
<keyword evidence="5" id="KW-1133">Transmembrane helix</keyword>
<dbReference type="PANTHER" id="PTHR22683:SF1">
    <property type="entry name" value="TYPE VII SECRETION SYSTEM PROTEIN ESSC"/>
    <property type="match status" value="1"/>
</dbReference>
<evidence type="ECO:0000256" key="3">
    <source>
        <dbReference type="PROSITE-ProRule" id="PRU00289"/>
    </source>
</evidence>
<dbReference type="AlphaFoldDB" id="A0A552WU94"/>
<keyword evidence="2 3" id="KW-0067">ATP-binding</keyword>
<dbReference type="GO" id="GO:0003677">
    <property type="term" value="F:DNA binding"/>
    <property type="evidence" value="ECO:0007669"/>
    <property type="project" value="InterPro"/>
</dbReference>
<dbReference type="Gene3D" id="3.40.50.300">
    <property type="entry name" value="P-loop containing nucleotide triphosphate hydrolases"/>
    <property type="match status" value="1"/>
</dbReference>
<feature type="region of interest" description="Disordered" evidence="4">
    <location>
        <begin position="763"/>
        <end position="860"/>
    </location>
</feature>
<name>A0A552WU94_9MICO</name>
<dbReference type="PANTHER" id="PTHR22683">
    <property type="entry name" value="SPORULATION PROTEIN RELATED"/>
    <property type="match status" value="1"/>
</dbReference>
<dbReference type="EMBL" id="VJXR01000010">
    <property type="protein sequence ID" value="TRW46418.1"/>
    <property type="molecule type" value="Genomic_DNA"/>
</dbReference>